<organism evidence="1">
    <name type="scientific">Nonomuraea gerenzanensis</name>
    <dbReference type="NCBI Taxonomy" id="93944"/>
    <lineage>
        <taxon>Bacteria</taxon>
        <taxon>Bacillati</taxon>
        <taxon>Actinomycetota</taxon>
        <taxon>Actinomycetes</taxon>
        <taxon>Streptosporangiales</taxon>
        <taxon>Streptosporangiaceae</taxon>
        <taxon>Nonomuraea</taxon>
    </lineage>
</organism>
<protein>
    <submittedName>
        <fullName evidence="1">Uncharacterized protein</fullName>
    </submittedName>
</protein>
<dbReference type="RefSeq" id="WP_263657383.1">
    <property type="nucleotide sequence ID" value="NZ_CP084058.1"/>
</dbReference>
<proteinExistence type="predicted"/>
<accession>A0A1M4EJH0</accession>
<dbReference type="EMBL" id="LT559118">
    <property type="protein sequence ID" value="SBO99031.1"/>
    <property type="molecule type" value="Genomic_DNA"/>
</dbReference>
<gene>
    <name evidence="1" type="ORF">BN4615_P8547</name>
</gene>
<dbReference type="AlphaFoldDB" id="A0A1M4EJH0"/>
<sequence length="41" mass="4464">MTGLLSGGQQKQVEFARALMPELRVVLDLGRVTNRPPARAS</sequence>
<name>A0A1M4EJH0_9ACTN</name>
<evidence type="ECO:0000313" key="1">
    <source>
        <dbReference type="EMBL" id="SBO99031.1"/>
    </source>
</evidence>
<reference evidence="1" key="1">
    <citation type="submission" date="2016-04" db="EMBL/GenBank/DDBJ databases">
        <authorList>
            <person name="Evans L.H."/>
            <person name="Alamgir A."/>
            <person name="Owens N."/>
            <person name="Weber N.D."/>
            <person name="Virtaneva K."/>
            <person name="Barbian K."/>
            <person name="Babar A."/>
            <person name="Rosenke K."/>
        </authorList>
    </citation>
    <scope>NUCLEOTIDE SEQUENCE</scope>
    <source>
        <strain evidence="1">Nono1</strain>
    </source>
</reference>